<dbReference type="Pfam" id="PF00023">
    <property type="entry name" value="Ank"/>
    <property type="match status" value="1"/>
</dbReference>
<dbReference type="Gene3D" id="1.25.40.20">
    <property type="entry name" value="Ankyrin repeat-containing domain"/>
    <property type="match status" value="2"/>
</dbReference>
<sequence length="866" mass="96535">MLLHQLLQESPLILHTNALFSSDNPLHVASSAGHVDFVREIVRLKPEFVKQVNEDGFSPIHIASANGHLEIVRELLRVDQGLCRIEGRNKWTPLHFAASRGWPNLVKEMLLVCPQSLQDVTVHKETSLHLAIKNNQFEAVDVMLAWIREKKRDDVLNMRDQFGNSVLHLAVWRRHHQVVEWLIGFGTTTTTTDGTTTTAALIVNAVNNSNLTALDLLHMFPSEAGDIEIHELLHKAGAKRSNDITHHLFSSNSLTNDTNNQQQQQDMVEYFKFKMGRDPPSDALGALLVMAVLIATATFQAGINPPSGIWQDSNLRKGDNNSSTTPIHLAGSSILGSYSPVSYIFFVIFNSTGLSVSLYMLTILTNNLPMRVEFQICVTCLYVTYYTALNNMAPPDGTRVVAIVVSTVVPASTHLLGQSTKMDTRLLEASQTGSSMMLHQLLQENPLLLHTHALFSSDNPLHVASMAGHVDFVREIVRLKPEIVKQVNEDGFSPIHIASANGYLEIVMEFLKVDQGLCRIKGRNKWTPLHFAASRGWSNLIQELLLVCPQSLEDVTVQNETSLHLSIKNSQFEATEVLLAWIKEKKRDDILNMTDEFGNSVLHLATWRRHRQVVEWLIRFGNNTTGGTLIVNAVNKSGLTALDLLLIFPSEAGDREIDELIRKAGAKRANDTFEHSTNQQPMDTHCTIENEDELVEYFKFKKGRDSPSDARNALLVMAVLMAAATFQVGINPPSGVWQDSDLNGNGNGTTNTPKHVAGSSILGSYNSVSYMLFVVFNSIGLSLSLYMITILTENLPMQLEFQLCVIALYFTYYTGLANMAPLNGTRTAIVVLSAVLPPTIHHLVKLTRLIMKKIKRVLLYLSKYFR</sequence>
<dbReference type="Pfam" id="PF13962">
    <property type="entry name" value="PGG"/>
    <property type="match status" value="2"/>
</dbReference>
<evidence type="ECO:0000256" key="1">
    <source>
        <dbReference type="PROSITE-ProRule" id="PRU00023"/>
    </source>
</evidence>
<dbReference type="PROSITE" id="PS50297">
    <property type="entry name" value="ANK_REP_REGION"/>
    <property type="match status" value="2"/>
</dbReference>
<comment type="caution">
    <text evidence="4">The sequence shown here is derived from an EMBL/GenBank/DDBJ whole genome shotgun (WGS) entry which is preliminary data.</text>
</comment>
<name>A0A7J6EJC7_CANSA</name>
<feature type="repeat" description="ANK" evidence="1">
    <location>
        <begin position="162"/>
        <end position="194"/>
    </location>
</feature>
<evidence type="ECO:0000259" key="3">
    <source>
        <dbReference type="Pfam" id="PF13962"/>
    </source>
</evidence>
<feature type="transmembrane region" description="Helical" evidence="2">
    <location>
        <begin position="712"/>
        <end position="730"/>
    </location>
</feature>
<evidence type="ECO:0000313" key="4">
    <source>
        <dbReference type="EMBL" id="KAF4358435.1"/>
    </source>
</evidence>
<evidence type="ECO:0000313" key="5">
    <source>
        <dbReference type="Proteomes" id="UP000525078"/>
    </source>
</evidence>
<feature type="transmembrane region" description="Helical" evidence="2">
    <location>
        <begin position="343"/>
        <end position="365"/>
    </location>
</feature>
<keyword evidence="2" id="KW-0812">Transmembrane</keyword>
<evidence type="ECO:0000256" key="2">
    <source>
        <dbReference type="SAM" id="Phobius"/>
    </source>
</evidence>
<dbReference type="InterPro" id="IPR002110">
    <property type="entry name" value="Ankyrin_rpt"/>
</dbReference>
<dbReference type="AlphaFoldDB" id="A0A7J6EJC7"/>
<keyword evidence="1" id="KW-0040">ANK repeat</keyword>
<dbReference type="Proteomes" id="UP000525078">
    <property type="component" value="Unassembled WGS sequence"/>
</dbReference>
<dbReference type="InterPro" id="IPR036770">
    <property type="entry name" value="Ankyrin_rpt-contain_sf"/>
</dbReference>
<gene>
    <name evidence="4" type="ORF">F8388_018299</name>
</gene>
<keyword evidence="2" id="KW-1133">Transmembrane helix</keyword>
<dbReference type="Pfam" id="PF12796">
    <property type="entry name" value="Ank_2"/>
    <property type="match status" value="4"/>
</dbReference>
<feature type="domain" description="PGG" evidence="3">
    <location>
        <begin position="285"/>
        <end position="371"/>
    </location>
</feature>
<dbReference type="InterPro" id="IPR026961">
    <property type="entry name" value="PGG_dom"/>
</dbReference>
<feature type="repeat" description="ANK" evidence="1">
    <location>
        <begin position="55"/>
        <end position="77"/>
    </location>
</feature>
<dbReference type="PANTHER" id="PTHR24128">
    <property type="entry name" value="HOMEOBOX PROTEIN WARIAI"/>
    <property type="match status" value="1"/>
</dbReference>
<feature type="transmembrane region" description="Helical" evidence="2">
    <location>
        <begin position="803"/>
        <end position="822"/>
    </location>
</feature>
<keyword evidence="2" id="KW-0472">Membrane</keyword>
<protein>
    <recommendedName>
        <fullName evidence="3">PGG domain-containing protein</fullName>
    </recommendedName>
</protein>
<dbReference type="EMBL" id="JAATIP010000226">
    <property type="protein sequence ID" value="KAF4358435.1"/>
    <property type="molecule type" value="Genomic_DNA"/>
</dbReference>
<feature type="repeat" description="ANK" evidence="1">
    <location>
        <begin position="490"/>
        <end position="511"/>
    </location>
</feature>
<accession>A0A7J6EJC7</accession>
<feature type="transmembrane region" description="Helical" evidence="2">
    <location>
        <begin position="828"/>
        <end position="846"/>
    </location>
</feature>
<proteinExistence type="predicted"/>
<reference evidence="4 5" key="1">
    <citation type="journal article" date="2020" name="bioRxiv">
        <title>Sequence and annotation of 42 cannabis genomes reveals extensive copy number variation in cannabinoid synthesis and pathogen resistance genes.</title>
        <authorList>
            <person name="Mckernan K.J."/>
            <person name="Helbert Y."/>
            <person name="Kane L.T."/>
            <person name="Ebling H."/>
            <person name="Zhang L."/>
            <person name="Liu B."/>
            <person name="Eaton Z."/>
            <person name="Mclaughlin S."/>
            <person name="Kingan S."/>
            <person name="Baybayan P."/>
            <person name="Concepcion G."/>
            <person name="Jordan M."/>
            <person name="Riva A."/>
            <person name="Barbazuk W."/>
            <person name="Harkins T."/>
        </authorList>
    </citation>
    <scope>NUCLEOTIDE SEQUENCE [LARGE SCALE GENOMIC DNA]</scope>
    <source>
        <strain evidence="5">cv. Jamaican Lion 4</strain>
        <tissue evidence="4">Leaf</tissue>
    </source>
</reference>
<dbReference type="PANTHER" id="PTHR24128:SF61">
    <property type="entry name" value="ANKYRIN REPEAT-CONTAINING PROTEIN BDA1-LIKE"/>
    <property type="match status" value="1"/>
</dbReference>
<dbReference type="SUPFAM" id="SSF48403">
    <property type="entry name" value="Ankyrin repeat"/>
    <property type="match status" value="2"/>
</dbReference>
<dbReference type="PROSITE" id="PS50088">
    <property type="entry name" value="ANK_REPEAT"/>
    <property type="match status" value="3"/>
</dbReference>
<feature type="transmembrane region" description="Helical" evidence="2">
    <location>
        <begin position="770"/>
        <end position="791"/>
    </location>
</feature>
<organism evidence="4 5">
    <name type="scientific">Cannabis sativa</name>
    <name type="common">Hemp</name>
    <name type="synonym">Marijuana</name>
    <dbReference type="NCBI Taxonomy" id="3483"/>
    <lineage>
        <taxon>Eukaryota</taxon>
        <taxon>Viridiplantae</taxon>
        <taxon>Streptophyta</taxon>
        <taxon>Embryophyta</taxon>
        <taxon>Tracheophyta</taxon>
        <taxon>Spermatophyta</taxon>
        <taxon>Magnoliopsida</taxon>
        <taxon>eudicotyledons</taxon>
        <taxon>Gunneridae</taxon>
        <taxon>Pentapetalae</taxon>
        <taxon>rosids</taxon>
        <taxon>fabids</taxon>
        <taxon>Rosales</taxon>
        <taxon>Cannabaceae</taxon>
        <taxon>Cannabis</taxon>
    </lineage>
</organism>
<feature type="domain" description="PGG" evidence="3">
    <location>
        <begin position="709"/>
        <end position="809"/>
    </location>
</feature>
<feature type="transmembrane region" description="Helical" evidence="2">
    <location>
        <begin position="283"/>
        <end position="303"/>
    </location>
</feature>
<dbReference type="SMART" id="SM00248">
    <property type="entry name" value="ANK"/>
    <property type="match status" value="11"/>
</dbReference>